<organism evidence="1 2">
    <name type="scientific">Dactylonectria estremocensis</name>
    <dbReference type="NCBI Taxonomy" id="1079267"/>
    <lineage>
        <taxon>Eukaryota</taxon>
        <taxon>Fungi</taxon>
        <taxon>Dikarya</taxon>
        <taxon>Ascomycota</taxon>
        <taxon>Pezizomycotina</taxon>
        <taxon>Sordariomycetes</taxon>
        <taxon>Hypocreomycetidae</taxon>
        <taxon>Hypocreales</taxon>
        <taxon>Nectriaceae</taxon>
        <taxon>Dactylonectria</taxon>
    </lineage>
</organism>
<dbReference type="EMBL" id="JAGMUU010000033">
    <property type="protein sequence ID" value="KAH7118049.1"/>
    <property type="molecule type" value="Genomic_DNA"/>
</dbReference>
<reference evidence="1" key="1">
    <citation type="journal article" date="2021" name="Nat. Commun.">
        <title>Genetic determinants of endophytism in the Arabidopsis root mycobiome.</title>
        <authorList>
            <person name="Mesny F."/>
            <person name="Miyauchi S."/>
            <person name="Thiergart T."/>
            <person name="Pickel B."/>
            <person name="Atanasova L."/>
            <person name="Karlsson M."/>
            <person name="Huettel B."/>
            <person name="Barry K.W."/>
            <person name="Haridas S."/>
            <person name="Chen C."/>
            <person name="Bauer D."/>
            <person name="Andreopoulos W."/>
            <person name="Pangilinan J."/>
            <person name="LaButti K."/>
            <person name="Riley R."/>
            <person name="Lipzen A."/>
            <person name="Clum A."/>
            <person name="Drula E."/>
            <person name="Henrissat B."/>
            <person name="Kohler A."/>
            <person name="Grigoriev I.V."/>
            <person name="Martin F.M."/>
            <person name="Hacquard S."/>
        </authorList>
    </citation>
    <scope>NUCLEOTIDE SEQUENCE</scope>
    <source>
        <strain evidence="1">MPI-CAGE-AT-0021</strain>
    </source>
</reference>
<protein>
    <recommendedName>
        <fullName evidence="3">DUF3500 domain-containing protein</fullName>
    </recommendedName>
</protein>
<dbReference type="Pfam" id="PF12006">
    <property type="entry name" value="DUF3500"/>
    <property type="match status" value="1"/>
</dbReference>
<evidence type="ECO:0000313" key="1">
    <source>
        <dbReference type="EMBL" id="KAH7118049.1"/>
    </source>
</evidence>
<dbReference type="PANTHER" id="PTHR37489">
    <property type="entry name" value="DUF3500 DOMAIN-CONTAINING PROTEIN"/>
    <property type="match status" value="1"/>
</dbReference>
<dbReference type="AlphaFoldDB" id="A0A9P9DFM0"/>
<proteinExistence type="predicted"/>
<dbReference type="Proteomes" id="UP000717696">
    <property type="component" value="Unassembled WGS sequence"/>
</dbReference>
<dbReference type="InterPro" id="IPR021889">
    <property type="entry name" value="DUF3500"/>
</dbReference>
<accession>A0A9P9DFM0</accession>
<name>A0A9P9DFM0_9HYPO</name>
<keyword evidence="2" id="KW-1185">Reference proteome</keyword>
<evidence type="ECO:0008006" key="3">
    <source>
        <dbReference type="Google" id="ProtNLM"/>
    </source>
</evidence>
<evidence type="ECO:0000313" key="2">
    <source>
        <dbReference type="Proteomes" id="UP000717696"/>
    </source>
</evidence>
<gene>
    <name evidence="1" type="ORF">B0J13DRAFT_570223</name>
</gene>
<sequence>MESVTNDSQNEYHRFVPARDWAQSNGLDVSDPYTYSQKIVTSDLFQPIWKTWKANLDAPFYGVTNNGVKRKDLYALQDEGAPTENMFTAARNIVDALSPEEKTLALRPVDSDDCRKWSNPELVIFQCGVRLERLSSAKVELIIELLRQSLSEAGFSKLRGAMKINKFLGEICGCQAILNEYSYWFTLFGEPSVTQPWGYMFFGHHMCINVSVLRDQMVIGPVFIGAEPFIIDDGPDKGVQICAREGELGLSLMRSLAPELQQKAQTYARMHDQAMPEDRWNPADQRHLAGAFQDNRVIAYEGVLMSDMTPEQQELLMSMVAEFLILLPPQPLEARLNHIRSWASETYFSWIGGYGLDDPFYYRIQSPVVILEFDHHSGVFLTNKEPAKYHIHTTQRLPNGNDYGRELKRLARSMGVLKE</sequence>
<dbReference type="PANTHER" id="PTHR37489:SF1">
    <property type="entry name" value="DUF3500 DOMAIN-CONTAINING PROTEIN"/>
    <property type="match status" value="1"/>
</dbReference>
<comment type="caution">
    <text evidence="1">The sequence shown here is derived from an EMBL/GenBank/DDBJ whole genome shotgun (WGS) entry which is preliminary data.</text>
</comment>
<dbReference type="OrthoDB" id="4539697at2759"/>